<proteinExistence type="inferred from homology"/>
<sequence>MPRLLRYVVAIFIAMITLHYILSLTHDQYREATSLSKFTAPYFQDEELLGEEEEDLLDESFNPAHNEPDDSPPAVFPSNNAYNQSLANATFVMLVRNSDLDGTISSIRALEDRFNSKFGYPYVLLNDEPFTTEFKRRVSALTFSKMKFGLIPKEHWSQPDWINEEKASEARKQMQAANVKYGGSVAYRSMCRFNSGHKLLQQYKWYWRVEPNVKFYCNIDNDPFKYMEENNKVYGFTIAVYEIPATIRSLWPAVTDFIKEHPEYIADDNAMGFISDNNGLTYNRCHFWSNFEIADMDFWRGPAYSAFFDHLDLHGGFYYERWGDAPVHSIAASLFLKADQIHFFQEIGYQHDDWAHCPLPNDIWEKGQCACSQRGSFDYDVSSCKPRWDSFIRSRG</sequence>
<keyword evidence="4" id="KW-1185">Reference proteome</keyword>
<dbReference type="EMBL" id="ML769476">
    <property type="protein sequence ID" value="KAE9398864.1"/>
    <property type="molecule type" value="Genomic_DNA"/>
</dbReference>
<dbReference type="PANTHER" id="PTHR31121">
    <property type="entry name" value="ALPHA-1,2 MANNOSYLTRANSFERASE KTR1"/>
    <property type="match status" value="1"/>
</dbReference>
<evidence type="ECO:0000313" key="4">
    <source>
        <dbReference type="Proteomes" id="UP000799118"/>
    </source>
</evidence>
<organism evidence="3 4">
    <name type="scientific">Gymnopus androsaceus JB14</name>
    <dbReference type="NCBI Taxonomy" id="1447944"/>
    <lineage>
        <taxon>Eukaryota</taxon>
        <taxon>Fungi</taxon>
        <taxon>Dikarya</taxon>
        <taxon>Basidiomycota</taxon>
        <taxon>Agaricomycotina</taxon>
        <taxon>Agaricomycetes</taxon>
        <taxon>Agaricomycetidae</taxon>
        <taxon>Agaricales</taxon>
        <taxon>Marasmiineae</taxon>
        <taxon>Omphalotaceae</taxon>
        <taxon>Gymnopus</taxon>
    </lineage>
</organism>
<evidence type="ECO:0000256" key="1">
    <source>
        <dbReference type="ARBA" id="ARBA00007677"/>
    </source>
</evidence>
<dbReference type="SUPFAM" id="SSF53448">
    <property type="entry name" value="Nucleotide-diphospho-sugar transferases"/>
    <property type="match status" value="1"/>
</dbReference>
<dbReference type="Pfam" id="PF01793">
    <property type="entry name" value="Glyco_transf_15"/>
    <property type="match status" value="1"/>
</dbReference>
<dbReference type="Proteomes" id="UP000799118">
    <property type="component" value="Unassembled WGS sequence"/>
</dbReference>
<dbReference type="OrthoDB" id="439943at2759"/>
<dbReference type="GO" id="GO:0016020">
    <property type="term" value="C:membrane"/>
    <property type="evidence" value="ECO:0007669"/>
    <property type="project" value="InterPro"/>
</dbReference>
<evidence type="ECO:0000313" key="3">
    <source>
        <dbReference type="EMBL" id="KAE9398864.1"/>
    </source>
</evidence>
<comment type="similarity">
    <text evidence="1">Belongs to the glycosyltransferase 15 family.</text>
</comment>
<dbReference type="GO" id="GO:0005794">
    <property type="term" value="C:Golgi apparatus"/>
    <property type="evidence" value="ECO:0007669"/>
    <property type="project" value="TreeGrafter"/>
</dbReference>
<name>A0A6A4HPA5_9AGAR</name>
<accession>A0A6A4HPA5</accession>
<dbReference type="PANTHER" id="PTHR31121:SF6">
    <property type="entry name" value="ALPHA-1,2 MANNOSYLTRANSFERASE KTR1"/>
    <property type="match status" value="1"/>
</dbReference>
<reference evidence="3" key="1">
    <citation type="journal article" date="2019" name="Environ. Microbiol.">
        <title>Fungal ecological strategies reflected in gene transcription - a case study of two litter decomposers.</title>
        <authorList>
            <person name="Barbi F."/>
            <person name="Kohler A."/>
            <person name="Barry K."/>
            <person name="Baskaran P."/>
            <person name="Daum C."/>
            <person name="Fauchery L."/>
            <person name="Ihrmark K."/>
            <person name="Kuo A."/>
            <person name="LaButti K."/>
            <person name="Lipzen A."/>
            <person name="Morin E."/>
            <person name="Grigoriev I.V."/>
            <person name="Henrissat B."/>
            <person name="Lindahl B."/>
            <person name="Martin F."/>
        </authorList>
    </citation>
    <scope>NUCLEOTIDE SEQUENCE</scope>
    <source>
        <strain evidence="3">JB14</strain>
    </source>
</reference>
<dbReference type="Gene3D" id="3.90.550.10">
    <property type="entry name" value="Spore Coat Polysaccharide Biosynthesis Protein SpsA, Chain A"/>
    <property type="match status" value="1"/>
</dbReference>
<dbReference type="GO" id="GO:0006487">
    <property type="term" value="P:protein N-linked glycosylation"/>
    <property type="evidence" value="ECO:0007669"/>
    <property type="project" value="TreeGrafter"/>
</dbReference>
<dbReference type="InterPro" id="IPR029044">
    <property type="entry name" value="Nucleotide-diphossugar_trans"/>
</dbReference>
<evidence type="ECO:0000256" key="2">
    <source>
        <dbReference type="ARBA" id="ARBA00022679"/>
    </source>
</evidence>
<keyword evidence="2" id="KW-0808">Transferase</keyword>
<dbReference type="InterPro" id="IPR002685">
    <property type="entry name" value="Glyco_trans_15"/>
</dbReference>
<dbReference type="AlphaFoldDB" id="A0A6A4HPA5"/>
<protein>
    <submittedName>
        <fullName evidence="3">Glycosyltransferase family 15 protein</fullName>
    </submittedName>
</protein>
<gene>
    <name evidence="3" type="ORF">BT96DRAFT_920481</name>
</gene>
<dbReference type="GO" id="GO:0000032">
    <property type="term" value="P:cell wall mannoprotein biosynthetic process"/>
    <property type="evidence" value="ECO:0007669"/>
    <property type="project" value="TreeGrafter"/>
</dbReference>
<dbReference type="FunFam" id="3.90.550.10:FF:000051">
    <property type="entry name" value="Alpha-1,2-mannosyltransferase (Ktr4)"/>
    <property type="match status" value="1"/>
</dbReference>
<dbReference type="GO" id="GO:0000026">
    <property type="term" value="F:alpha-1,2-mannosyltransferase activity"/>
    <property type="evidence" value="ECO:0007669"/>
    <property type="project" value="TreeGrafter"/>
</dbReference>